<evidence type="ECO:0000256" key="1">
    <source>
        <dbReference type="SAM" id="Phobius"/>
    </source>
</evidence>
<keyword evidence="1" id="KW-1133">Transmembrane helix</keyword>
<name>K3XBC5_GLOUD</name>
<dbReference type="eggNOG" id="ENOG502RUXJ">
    <property type="taxonomic scope" value="Eukaryota"/>
</dbReference>
<feature type="transmembrane region" description="Helical" evidence="1">
    <location>
        <begin position="264"/>
        <end position="284"/>
    </location>
</feature>
<organism evidence="2 3">
    <name type="scientific">Globisporangium ultimum (strain ATCC 200006 / CBS 805.95 / DAOM BR144)</name>
    <name type="common">Pythium ultimum</name>
    <dbReference type="NCBI Taxonomy" id="431595"/>
    <lineage>
        <taxon>Eukaryota</taxon>
        <taxon>Sar</taxon>
        <taxon>Stramenopiles</taxon>
        <taxon>Oomycota</taxon>
        <taxon>Peronosporomycetes</taxon>
        <taxon>Pythiales</taxon>
        <taxon>Pythiaceae</taxon>
        <taxon>Globisporangium</taxon>
    </lineage>
</organism>
<evidence type="ECO:0000313" key="3">
    <source>
        <dbReference type="Proteomes" id="UP000019132"/>
    </source>
</evidence>
<sequence>MARPSLRKVVLFALNLASTILTLFTGLRENPLIVFITGRYDLIRARTNDGSLSYRIVPDDLLEVDKLADLEEVGKSYRFFSAPSRGPDNLGTDFSMCLKLNSMNVSSLNIYYDDFWGKGSRRNQIYTYSISAPKCDVINFHQDWVQTCISKMHGNNTTQCYQYVLDNFDTLKEDMDILKGVPIDFGADGEAFLKCKGRPPVTFDFTADLMLHQSYWAGGSYYVLFLTSDCLAVPSARSADKRWGLYKIERTTPDAKVVGAINNYGWFTVLVTGAYGVVSIVMIMRGVFAAVVQSTEVLYIPSARRYLNERRFFKYVLPSMTLAAMIPSDDVNPIPFKGVLFMASDVWMNHWLYIVLSILDALVNVRMAYIVFQMGTWMLSKKVSMQNFLFMCSAVTRLTWLLCFAHTLIRLFCKTTLRAMKSLKIMKPGLREKLEWFVDASTLFLSYKIYSLLLFALLYLMLITQGSTTFMVRSGPKRGVFGGSPNIVPFWSSEIACDLFVFIPILLFAGHLGSSLVLLTKYKHVPNNAVIRLLQQRYMVVGWDAFVAMEALGINPLEPDLIVDGVATANCSLGGLLQQLYTSGPSGHVNLAGDFIFGDGGFSQEPLLFHYPVKRAVAMGICKSKHSTATTGPSAKYAVVDDKRDKPLDHLASKTVVSLFDRHLRLFTDGRRLLLVDQKEPGKVSRNPTNSLTEYLVQDALSLATILDIKHLLGNHKKLHIA</sequence>
<accession>K3XBC5</accession>
<reference evidence="3" key="2">
    <citation type="submission" date="2010-04" db="EMBL/GenBank/DDBJ databases">
        <authorList>
            <person name="Buell R."/>
            <person name="Hamilton J."/>
            <person name="Hostetler J."/>
        </authorList>
    </citation>
    <scope>NUCLEOTIDE SEQUENCE [LARGE SCALE GENOMIC DNA]</scope>
    <source>
        <strain evidence="3">DAOM:BR144</strain>
    </source>
</reference>
<dbReference type="VEuPathDB" id="FungiDB:PYU1_G014493"/>
<dbReference type="InParanoid" id="K3XBC5"/>
<protein>
    <submittedName>
        <fullName evidence="2">Uncharacterized protein</fullName>
    </submittedName>
</protein>
<evidence type="ECO:0000313" key="2">
    <source>
        <dbReference type="EnsemblProtists" id="PYU1_T014524"/>
    </source>
</evidence>
<feature type="transmembrane region" description="Helical" evidence="1">
    <location>
        <begin position="499"/>
        <end position="519"/>
    </location>
</feature>
<dbReference type="AlphaFoldDB" id="K3XBC5"/>
<proteinExistence type="predicted"/>
<feature type="transmembrane region" description="Helical" evidence="1">
    <location>
        <begin position="388"/>
        <end position="413"/>
    </location>
</feature>
<dbReference type="EnsemblProtists" id="PYU1_T014524">
    <property type="protein sequence ID" value="PYU1_T014524"/>
    <property type="gene ID" value="PYU1_G014493"/>
</dbReference>
<dbReference type="HOGENOM" id="CLU_023015_0_0_1"/>
<feature type="transmembrane region" description="Helical" evidence="1">
    <location>
        <begin position="351"/>
        <end position="372"/>
    </location>
</feature>
<reference evidence="3" key="1">
    <citation type="journal article" date="2010" name="Genome Biol.">
        <title>Genome sequence of the necrotrophic plant pathogen Pythium ultimum reveals original pathogenicity mechanisms and effector repertoire.</title>
        <authorList>
            <person name="Levesque C.A."/>
            <person name="Brouwer H."/>
            <person name="Cano L."/>
            <person name="Hamilton J.P."/>
            <person name="Holt C."/>
            <person name="Huitema E."/>
            <person name="Raffaele S."/>
            <person name="Robideau G.P."/>
            <person name="Thines M."/>
            <person name="Win J."/>
            <person name="Zerillo M.M."/>
            <person name="Beakes G.W."/>
            <person name="Boore J.L."/>
            <person name="Busam D."/>
            <person name="Dumas B."/>
            <person name="Ferriera S."/>
            <person name="Fuerstenberg S.I."/>
            <person name="Gachon C.M."/>
            <person name="Gaulin E."/>
            <person name="Govers F."/>
            <person name="Grenville-Briggs L."/>
            <person name="Horner N."/>
            <person name="Hostetler J."/>
            <person name="Jiang R.H."/>
            <person name="Johnson J."/>
            <person name="Krajaejun T."/>
            <person name="Lin H."/>
            <person name="Meijer H.J."/>
            <person name="Moore B."/>
            <person name="Morris P."/>
            <person name="Phuntmart V."/>
            <person name="Puiu D."/>
            <person name="Shetty J."/>
            <person name="Stajich J.E."/>
            <person name="Tripathy S."/>
            <person name="Wawra S."/>
            <person name="van West P."/>
            <person name="Whitty B.R."/>
            <person name="Coutinho P.M."/>
            <person name="Henrissat B."/>
            <person name="Martin F."/>
            <person name="Thomas P.D."/>
            <person name="Tyler B.M."/>
            <person name="De Vries R.P."/>
            <person name="Kamoun S."/>
            <person name="Yandell M."/>
            <person name="Tisserat N."/>
            <person name="Buell C.R."/>
        </authorList>
    </citation>
    <scope>NUCLEOTIDE SEQUENCE</scope>
    <source>
        <strain evidence="3">DAOM:BR144</strain>
    </source>
</reference>
<keyword evidence="3" id="KW-1185">Reference proteome</keyword>
<reference evidence="2" key="3">
    <citation type="submission" date="2015-02" db="UniProtKB">
        <authorList>
            <consortium name="EnsemblProtists"/>
        </authorList>
    </citation>
    <scope>IDENTIFICATION</scope>
    <source>
        <strain evidence="2">DAOM BR144</strain>
    </source>
</reference>
<dbReference type="Proteomes" id="UP000019132">
    <property type="component" value="Unassembled WGS sequence"/>
</dbReference>
<keyword evidence="1" id="KW-0812">Transmembrane</keyword>
<keyword evidence="1" id="KW-0472">Membrane</keyword>
<feature type="transmembrane region" description="Helical" evidence="1">
    <location>
        <begin position="434"/>
        <end position="462"/>
    </location>
</feature>
<dbReference type="EMBL" id="GL376575">
    <property type="status" value="NOT_ANNOTATED_CDS"/>
    <property type="molecule type" value="Genomic_DNA"/>
</dbReference>
<dbReference type="STRING" id="431595.K3XBC5"/>